<feature type="transmembrane region" description="Helical" evidence="1">
    <location>
        <begin position="55"/>
        <end position="72"/>
    </location>
</feature>
<evidence type="ECO:0000313" key="2">
    <source>
        <dbReference type="EMBL" id="TFU97631.1"/>
    </source>
</evidence>
<feature type="transmembrane region" description="Helical" evidence="1">
    <location>
        <begin position="7"/>
        <end position="24"/>
    </location>
</feature>
<accession>A0A4Y9JAS4</accession>
<dbReference type="STRING" id="1432788.BU202_09080"/>
<dbReference type="EMBL" id="SPPD01000009">
    <property type="protein sequence ID" value="TFU97631.1"/>
    <property type="molecule type" value="Genomic_DNA"/>
</dbReference>
<feature type="transmembrane region" description="Helical" evidence="1">
    <location>
        <begin position="30"/>
        <end position="48"/>
    </location>
</feature>
<proteinExistence type="predicted"/>
<sequence length="233" mass="26428">MKKNYSWQVILILFALYLILVAFFPELNIIFDYFRLTLLLALGFLWLGVERKNTILFFIGLSFSSLYMREIIPYTYTPFNVGPLFFGILVLGVAVHSINKKRQQHKFLQFDATSTTTLHSTDSNYLNIEANFTDKYAYSIAPALQAISIKAFCANVQLDISQAQFEKDLTHLVVKNTLSNCRIRISKDVKVVSTLKSSLGELYLPPTSPQEATHQLYLTGTNTAGTITIQYAD</sequence>
<keyword evidence="1" id="KW-1133">Transmembrane helix</keyword>
<evidence type="ECO:0000256" key="1">
    <source>
        <dbReference type="SAM" id="Phobius"/>
    </source>
</evidence>
<dbReference type="RefSeq" id="WP_135182202.1">
    <property type="nucleotide sequence ID" value="NZ_JADGKZ010000009.1"/>
</dbReference>
<evidence type="ECO:0008006" key="4">
    <source>
        <dbReference type="Google" id="ProtNLM"/>
    </source>
</evidence>
<dbReference type="OrthoDB" id="2236156at2"/>
<reference evidence="2 3" key="1">
    <citation type="submission" date="2019-03" db="EMBL/GenBank/DDBJ databases">
        <title>Diversity of the mouse oral microbiome.</title>
        <authorList>
            <person name="Joseph S."/>
            <person name="Aduse-Opoku J."/>
            <person name="Curtis M."/>
            <person name="Wade W."/>
            <person name="Hashim A."/>
        </authorList>
    </citation>
    <scope>NUCLEOTIDE SEQUENCE [LARGE SCALE GENOMIC DNA]</scope>
    <source>
        <strain evidence="2 3">WM131</strain>
    </source>
</reference>
<protein>
    <recommendedName>
        <fullName evidence="4">Cell wall-active antibiotics response LiaF-like C-terminal domain-containing protein</fullName>
    </recommendedName>
</protein>
<feature type="transmembrane region" description="Helical" evidence="1">
    <location>
        <begin position="78"/>
        <end position="98"/>
    </location>
</feature>
<keyword evidence="1" id="KW-0472">Membrane</keyword>
<keyword evidence="1" id="KW-0812">Transmembrane</keyword>
<comment type="caution">
    <text evidence="2">The sequence shown here is derived from an EMBL/GenBank/DDBJ whole genome shotgun (WGS) entry which is preliminary data.</text>
</comment>
<dbReference type="Proteomes" id="UP000297253">
    <property type="component" value="Unassembled WGS sequence"/>
</dbReference>
<evidence type="ECO:0000313" key="3">
    <source>
        <dbReference type="Proteomes" id="UP000297253"/>
    </source>
</evidence>
<organism evidence="2 3">
    <name type="scientific">Streptococcus cuniculi</name>
    <dbReference type="NCBI Taxonomy" id="1432788"/>
    <lineage>
        <taxon>Bacteria</taxon>
        <taxon>Bacillati</taxon>
        <taxon>Bacillota</taxon>
        <taxon>Bacilli</taxon>
        <taxon>Lactobacillales</taxon>
        <taxon>Streptococcaceae</taxon>
        <taxon>Streptococcus</taxon>
    </lineage>
</organism>
<gene>
    <name evidence="2" type="ORF">E4T82_07355</name>
</gene>
<dbReference type="AlphaFoldDB" id="A0A4Y9JAS4"/>
<name>A0A4Y9JAS4_9STRE</name>